<evidence type="ECO:0000256" key="1">
    <source>
        <dbReference type="SAM" id="Phobius"/>
    </source>
</evidence>
<organism evidence="2 3">
    <name type="scientific">Caldalkalibacillus uzonensis</name>
    <dbReference type="NCBI Taxonomy" id="353224"/>
    <lineage>
        <taxon>Bacteria</taxon>
        <taxon>Bacillati</taxon>
        <taxon>Bacillota</taxon>
        <taxon>Bacilli</taxon>
        <taxon>Bacillales</taxon>
        <taxon>Bacillaceae</taxon>
        <taxon>Caldalkalibacillus</taxon>
    </lineage>
</organism>
<keyword evidence="1" id="KW-0472">Membrane</keyword>
<feature type="transmembrane region" description="Helical" evidence="1">
    <location>
        <begin position="102"/>
        <end position="124"/>
    </location>
</feature>
<keyword evidence="3" id="KW-1185">Reference proteome</keyword>
<gene>
    <name evidence="2" type="ORF">J2S00_000491</name>
</gene>
<dbReference type="RefSeq" id="WP_307335035.1">
    <property type="nucleotide sequence ID" value="NZ_JAUSUQ010000001.1"/>
</dbReference>
<evidence type="ECO:0000313" key="2">
    <source>
        <dbReference type="EMBL" id="MDQ0337721.1"/>
    </source>
</evidence>
<comment type="caution">
    <text evidence="2">The sequence shown here is derived from an EMBL/GenBank/DDBJ whole genome shotgun (WGS) entry which is preliminary data.</text>
</comment>
<evidence type="ECO:0000313" key="3">
    <source>
        <dbReference type="Proteomes" id="UP001232445"/>
    </source>
</evidence>
<name>A0ABU0CMT3_9BACI</name>
<proteinExistence type="predicted"/>
<keyword evidence="1" id="KW-0812">Transmembrane</keyword>
<reference evidence="2 3" key="1">
    <citation type="submission" date="2023-07" db="EMBL/GenBank/DDBJ databases">
        <title>Genomic Encyclopedia of Type Strains, Phase IV (KMG-IV): sequencing the most valuable type-strain genomes for metagenomic binning, comparative biology and taxonomic classification.</title>
        <authorList>
            <person name="Goeker M."/>
        </authorList>
    </citation>
    <scope>NUCLEOTIDE SEQUENCE [LARGE SCALE GENOMIC DNA]</scope>
    <source>
        <strain evidence="2 3">DSM 17740</strain>
    </source>
</reference>
<keyword evidence="1" id="KW-1133">Transmembrane helix</keyword>
<feature type="transmembrane region" description="Helical" evidence="1">
    <location>
        <begin position="136"/>
        <end position="153"/>
    </location>
</feature>
<feature type="transmembrane region" description="Helical" evidence="1">
    <location>
        <begin position="160"/>
        <end position="179"/>
    </location>
</feature>
<feature type="transmembrane region" description="Helical" evidence="1">
    <location>
        <begin position="12"/>
        <end position="34"/>
    </location>
</feature>
<protein>
    <submittedName>
        <fullName evidence="2">CBS domain containing-hemolysin-like protein</fullName>
    </submittedName>
</protein>
<feature type="transmembrane region" description="Helical" evidence="1">
    <location>
        <begin position="40"/>
        <end position="66"/>
    </location>
</feature>
<dbReference type="Proteomes" id="UP001232445">
    <property type="component" value="Unassembled WGS sequence"/>
</dbReference>
<accession>A0ABU0CMT3</accession>
<sequence>MKFSWKHALNWSTAIAVITLVLAAIFSIVSSLILSGAPLAIGMLVVIVIVLIGIVFDAIGIAATAASEVPFQSMASNKVKGAKEALYICRNADRFSSFCNDVIGDISGIVSGTASAIVILQLVYELGYAEDSYFHMLVGVVFTSLVAALTVGGKALGKSFAIHFSTPILLAVGKVFYYMNKKFHISLFNGKTKKKKRRRNGYLNGSGGNGNAR</sequence>
<dbReference type="EMBL" id="JAUSUQ010000001">
    <property type="protein sequence ID" value="MDQ0337721.1"/>
    <property type="molecule type" value="Genomic_DNA"/>
</dbReference>